<organism evidence="1 2">
    <name type="scientific">Leptospira kmetyi</name>
    <dbReference type="NCBI Taxonomy" id="408139"/>
    <lineage>
        <taxon>Bacteria</taxon>
        <taxon>Pseudomonadati</taxon>
        <taxon>Spirochaetota</taxon>
        <taxon>Spirochaetia</taxon>
        <taxon>Leptospirales</taxon>
        <taxon>Leptospiraceae</taxon>
        <taxon>Leptospira</taxon>
    </lineage>
</organism>
<evidence type="ECO:0000313" key="2">
    <source>
        <dbReference type="Proteomes" id="UP000231919"/>
    </source>
</evidence>
<reference evidence="1 2" key="1">
    <citation type="submission" date="2017-07" db="EMBL/GenBank/DDBJ databases">
        <title>Leptospira spp. isolated from tropical soils.</title>
        <authorList>
            <person name="Thibeaux R."/>
            <person name="Iraola G."/>
            <person name="Ferres I."/>
            <person name="Bierque E."/>
            <person name="Girault D."/>
            <person name="Soupe-Gilbert M.-E."/>
            <person name="Picardeau M."/>
            <person name="Goarant C."/>
        </authorList>
    </citation>
    <scope>NUCLEOTIDE SEQUENCE [LARGE SCALE GENOMIC DNA]</scope>
    <source>
        <strain evidence="1 2">JW2-C-B1</strain>
    </source>
</reference>
<dbReference type="EMBL" id="NPDP01000003">
    <property type="protein sequence ID" value="PJZ31428.1"/>
    <property type="molecule type" value="Genomic_DNA"/>
</dbReference>
<sequence>MRISGRSENPIQGSLPFLKFLKEPKKRGNLNFYHIRKRFSFLNRQSRFSFHNDEKVKQELIHDYR</sequence>
<comment type="caution">
    <text evidence="1">The sequence shown here is derived from an EMBL/GenBank/DDBJ whole genome shotgun (WGS) entry which is preliminary data.</text>
</comment>
<name>A0ABX4NDI0_9LEPT</name>
<gene>
    <name evidence="1" type="ORF">CH378_02775</name>
</gene>
<evidence type="ECO:0000313" key="1">
    <source>
        <dbReference type="EMBL" id="PJZ31428.1"/>
    </source>
</evidence>
<accession>A0ABX4NDI0</accession>
<keyword evidence="2" id="KW-1185">Reference proteome</keyword>
<dbReference type="Proteomes" id="UP000231919">
    <property type="component" value="Unassembled WGS sequence"/>
</dbReference>
<protein>
    <submittedName>
        <fullName evidence="1">Uncharacterized protein</fullName>
    </submittedName>
</protein>
<proteinExistence type="predicted"/>